<dbReference type="Proteomes" id="UP000324222">
    <property type="component" value="Unassembled WGS sequence"/>
</dbReference>
<gene>
    <name evidence="2" type="ORF">E2C01_035062</name>
</gene>
<dbReference type="EMBL" id="VSRR010005068">
    <property type="protein sequence ID" value="MPC41469.1"/>
    <property type="molecule type" value="Genomic_DNA"/>
</dbReference>
<sequence length="70" mass="7384">MQSSHTACPVGLAPPLGSGRDGQQGGHRTYGATRALSFKWIPGPSAHALRPPRRSVMAGWTQAGTRVSFL</sequence>
<reference evidence="2 3" key="1">
    <citation type="submission" date="2019-05" db="EMBL/GenBank/DDBJ databases">
        <title>Another draft genome of Portunus trituberculatus and its Hox gene families provides insights of decapod evolution.</title>
        <authorList>
            <person name="Jeong J.-H."/>
            <person name="Song I."/>
            <person name="Kim S."/>
            <person name="Choi T."/>
            <person name="Kim D."/>
            <person name="Ryu S."/>
            <person name="Kim W."/>
        </authorList>
    </citation>
    <scope>NUCLEOTIDE SEQUENCE [LARGE SCALE GENOMIC DNA]</scope>
    <source>
        <tissue evidence="2">Muscle</tissue>
    </source>
</reference>
<accession>A0A5B7F8B6</accession>
<evidence type="ECO:0000313" key="3">
    <source>
        <dbReference type="Proteomes" id="UP000324222"/>
    </source>
</evidence>
<protein>
    <submittedName>
        <fullName evidence="2">Uncharacterized protein</fullName>
    </submittedName>
</protein>
<evidence type="ECO:0000256" key="1">
    <source>
        <dbReference type="SAM" id="MobiDB-lite"/>
    </source>
</evidence>
<feature type="region of interest" description="Disordered" evidence="1">
    <location>
        <begin position="1"/>
        <end position="29"/>
    </location>
</feature>
<dbReference type="AlphaFoldDB" id="A0A5B7F8B6"/>
<proteinExistence type="predicted"/>
<keyword evidence="3" id="KW-1185">Reference proteome</keyword>
<name>A0A5B7F8B6_PORTR</name>
<evidence type="ECO:0000313" key="2">
    <source>
        <dbReference type="EMBL" id="MPC41469.1"/>
    </source>
</evidence>
<organism evidence="2 3">
    <name type="scientific">Portunus trituberculatus</name>
    <name type="common">Swimming crab</name>
    <name type="synonym">Neptunus trituberculatus</name>
    <dbReference type="NCBI Taxonomy" id="210409"/>
    <lineage>
        <taxon>Eukaryota</taxon>
        <taxon>Metazoa</taxon>
        <taxon>Ecdysozoa</taxon>
        <taxon>Arthropoda</taxon>
        <taxon>Crustacea</taxon>
        <taxon>Multicrustacea</taxon>
        <taxon>Malacostraca</taxon>
        <taxon>Eumalacostraca</taxon>
        <taxon>Eucarida</taxon>
        <taxon>Decapoda</taxon>
        <taxon>Pleocyemata</taxon>
        <taxon>Brachyura</taxon>
        <taxon>Eubrachyura</taxon>
        <taxon>Portunoidea</taxon>
        <taxon>Portunidae</taxon>
        <taxon>Portuninae</taxon>
        <taxon>Portunus</taxon>
    </lineage>
</organism>
<comment type="caution">
    <text evidence="2">The sequence shown here is derived from an EMBL/GenBank/DDBJ whole genome shotgun (WGS) entry which is preliminary data.</text>
</comment>